<comment type="subcellular location">
    <subcellularLocation>
        <location evidence="1">Membrane</location>
        <topology evidence="1">Multi-pass membrane protein</topology>
    </subcellularLocation>
</comment>
<evidence type="ECO:0000256" key="2">
    <source>
        <dbReference type="ARBA" id="ARBA00022692"/>
    </source>
</evidence>
<dbReference type="Proteomes" id="UP000013827">
    <property type="component" value="Unassembled WGS sequence"/>
</dbReference>
<dbReference type="EnsemblProtists" id="EOD27653">
    <property type="protein sequence ID" value="EOD27653"/>
    <property type="gene ID" value="EMIHUDRAFT_100061"/>
</dbReference>
<keyword evidence="2 5" id="KW-0812">Transmembrane</keyword>
<dbReference type="eggNOG" id="KOG1441">
    <property type="taxonomic scope" value="Eukaryota"/>
</dbReference>
<evidence type="ECO:0000313" key="7">
    <source>
        <dbReference type="EnsemblProtists" id="EOD27653"/>
    </source>
</evidence>
<dbReference type="AlphaFoldDB" id="A0A0D3JVW8"/>
<dbReference type="PANTHER" id="PTHR11132">
    <property type="entry name" value="SOLUTE CARRIER FAMILY 35"/>
    <property type="match status" value="1"/>
</dbReference>
<feature type="transmembrane region" description="Helical" evidence="5">
    <location>
        <begin position="12"/>
        <end position="32"/>
    </location>
</feature>
<feature type="transmembrane region" description="Helical" evidence="5">
    <location>
        <begin position="82"/>
        <end position="100"/>
    </location>
</feature>
<keyword evidence="8" id="KW-1185">Reference proteome</keyword>
<evidence type="ECO:0000256" key="4">
    <source>
        <dbReference type="ARBA" id="ARBA00023136"/>
    </source>
</evidence>
<evidence type="ECO:0000313" key="8">
    <source>
        <dbReference type="Proteomes" id="UP000013827"/>
    </source>
</evidence>
<keyword evidence="3 5" id="KW-1133">Transmembrane helix</keyword>
<dbReference type="InterPro" id="IPR004853">
    <property type="entry name" value="Sugar_P_trans_dom"/>
</dbReference>
<reference evidence="7" key="2">
    <citation type="submission" date="2024-10" db="UniProtKB">
        <authorList>
            <consortium name="EnsemblProtists"/>
        </authorList>
    </citation>
    <scope>IDENTIFICATION</scope>
</reference>
<sequence>MAAAPAPGLAGPLYAFAACGGYMTLGPLLILLNNHILHGLHFPYPIALSALGVTFSAACCRLLTLTRLVPLTRPELAQSRAFFWRTTLPLAALAALTLALGPPAATCRNAAYMHLTVGTCQILKALTPAITLGLSYALRLEEPRAPVVGCVLLMCCGTAVAARGEIALPRLGLLLQLSANLAEAVRVVLAQRLLSAGAGAPLPLVEMVHHVAPYQSLCLLAASAAVELDSAEHRARAAAAVLGAPLAFLGASALGLGLQFGALLAIKVAGSVTMKLLGIARNGSLVLFQAARGAEALAPRQLGGHAASTCAFVIYTLLRLGYFGGGGGGGGAAKQKAQ</sequence>
<feature type="transmembrane region" description="Helical" evidence="5">
    <location>
        <begin position="44"/>
        <end position="70"/>
    </location>
</feature>
<dbReference type="RefSeq" id="XP_005780082.1">
    <property type="nucleotide sequence ID" value="XM_005780025.1"/>
</dbReference>
<dbReference type="KEGG" id="ehx:EMIHUDRAFT_100061"/>
<name>A0A0D3JVW8_EMIH1</name>
<feature type="domain" description="Sugar phosphate transporter" evidence="6">
    <location>
        <begin position="31"/>
        <end position="198"/>
    </location>
</feature>
<evidence type="ECO:0000259" key="6">
    <source>
        <dbReference type="Pfam" id="PF03151"/>
    </source>
</evidence>
<proteinExistence type="predicted"/>
<protein>
    <recommendedName>
        <fullName evidence="6">Sugar phosphate transporter domain-containing protein</fullName>
    </recommendedName>
</protein>
<organism evidence="7 8">
    <name type="scientific">Emiliania huxleyi (strain CCMP1516)</name>
    <dbReference type="NCBI Taxonomy" id="280463"/>
    <lineage>
        <taxon>Eukaryota</taxon>
        <taxon>Haptista</taxon>
        <taxon>Haptophyta</taxon>
        <taxon>Prymnesiophyceae</taxon>
        <taxon>Isochrysidales</taxon>
        <taxon>Noelaerhabdaceae</taxon>
        <taxon>Emiliania</taxon>
    </lineage>
</organism>
<feature type="transmembrane region" description="Helical" evidence="5">
    <location>
        <begin position="237"/>
        <end position="266"/>
    </location>
</feature>
<dbReference type="Pfam" id="PF03151">
    <property type="entry name" value="TPT"/>
    <property type="match status" value="1"/>
</dbReference>
<evidence type="ECO:0000256" key="3">
    <source>
        <dbReference type="ARBA" id="ARBA00022989"/>
    </source>
</evidence>
<keyword evidence="4 5" id="KW-0472">Membrane</keyword>
<accession>A0A0D3JVW8</accession>
<evidence type="ECO:0000256" key="5">
    <source>
        <dbReference type="SAM" id="Phobius"/>
    </source>
</evidence>
<dbReference type="GeneID" id="17273198"/>
<dbReference type="HOGENOM" id="CLU_822384_0_0_1"/>
<dbReference type="GO" id="GO:0016020">
    <property type="term" value="C:membrane"/>
    <property type="evidence" value="ECO:0007669"/>
    <property type="project" value="UniProtKB-SubCell"/>
</dbReference>
<dbReference type="InterPro" id="IPR050186">
    <property type="entry name" value="TPT_transporter"/>
</dbReference>
<reference evidence="8" key="1">
    <citation type="journal article" date="2013" name="Nature">
        <title>Pan genome of the phytoplankton Emiliania underpins its global distribution.</title>
        <authorList>
            <person name="Read B.A."/>
            <person name="Kegel J."/>
            <person name="Klute M.J."/>
            <person name="Kuo A."/>
            <person name="Lefebvre S.C."/>
            <person name="Maumus F."/>
            <person name="Mayer C."/>
            <person name="Miller J."/>
            <person name="Monier A."/>
            <person name="Salamov A."/>
            <person name="Young J."/>
            <person name="Aguilar M."/>
            <person name="Claverie J.M."/>
            <person name="Frickenhaus S."/>
            <person name="Gonzalez K."/>
            <person name="Herman E.K."/>
            <person name="Lin Y.C."/>
            <person name="Napier J."/>
            <person name="Ogata H."/>
            <person name="Sarno A.F."/>
            <person name="Shmutz J."/>
            <person name="Schroeder D."/>
            <person name="de Vargas C."/>
            <person name="Verret F."/>
            <person name="von Dassow P."/>
            <person name="Valentin K."/>
            <person name="Van de Peer Y."/>
            <person name="Wheeler G."/>
            <person name="Dacks J.B."/>
            <person name="Delwiche C.F."/>
            <person name="Dyhrman S.T."/>
            <person name="Glockner G."/>
            <person name="John U."/>
            <person name="Richards T."/>
            <person name="Worden A.Z."/>
            <person name="Zhang X."/>
            <person name="Grigoriev I.V."/>
            <person name="Allen A.E."/>
            <person name="Bidle K."/>
            <person name="Borodovsky M."/>
            <person name="Bowler C."/>
            <person name="Brownlee C."/>
            <person name="Cock J.M."/>
            <person name="Elias M."/>
            <person name="Gladyshev V.N."/>
            <person name="Groth M."/>
            <person name="Guda C."/>
            <person name="Hadaegh A."/>
            <person name="Iglesias-Rodriguez M.D."/>
            <person name="Jenkins J."/>
            <person name="Jones B.M."/>
            <person name="Lawson T."/>
            <person name="Leese F."/>
            <person name="Lindquist E."/>
            <person name="Lobanov A."/>
            <person name="Lomsadze A."/>
            <person name="Malik S.B."/>
            <person name="Marsh M.E."/>
            <person name="Mackinder L."/>
            <person name="Mock T."/>
            <person name="Mueller-Roeber B."/>
            <person name="Pagarete A."/>
            <person name="Parker M."/>
            <person name="Probert I."/>
            <person name="Quesneville H."/>
            <person name="Raines C."/>
            <person name="Rensing S.A."/>
            <person name="Riano-Pachon D.M."/>
            <person name="Richier S."/>
            <person name="Rokitta S."/>
            <person name="Shiraiwa Y."/>
            <person name="Soanes D.M."/>
            <person name="van der Giezen M."/>
            <person name="Wahlund T.M."/>
            <person name="Williams B."/>
            <person name="Wilson W."/>
            <person name="Wolfe G."/>
            <person name="Wurch L.L."/>
        </authorList>
    </citation>
    <scope>NUCLEOTIDE SEQUENCE</scope>
</reference>
<dbReference type="PaxDb" id="2903-EOD27653"/>
<evidence type="ECO:0000256" key="1">
    <source>
        <dbReference type="ARBA" id="ARBA00004141"/>
    </source>
</evidence>